<protein>
    <submittedName>
        <fullName evidence="1">Uncharacterized protein</fullName>
    </submittedName>
</protein>
<dbReference type="SUPFAM" id="SSF56496">
    <property type="entry name" value="Fibrinogen C-terminal domain-like"/>
    <property type="match status" value="1"/>
</dbReference>
<organism evidence="1 2">
    <name type="scientific">Paramuricea clavata</name>
    <name type="common">Red gorgonian</name>
    <name type="synonym">Violescent sea-whip</name>
    <dbReference type="NCBI Taxonomy" id="317549"/>
    <lineage>
        <taxon>Eukaryota</taxon>
        <taxon>Metazoa</taxon>
        <taxon>Cnidaria</taxon>
        <taxon>Anthozoa</taxon>
        <taxon>Octocorallia</taxon>
        <taxon>Malacalcyonacea</taxon>
        <taxon>Plexauridae</taxon>
        <taxon>Paramuricea</taxon>
    </lineage>
</organism>
<evidence type="ECO:0000313" key="1">
    <source>
        <dbReference type="EMBL" id="CAB4007175.1"/>
    </source>
</evidence>
<dbReference type="SMART" id="SM00473">
    <property type="entry name" value="PAN_AP"/>
    <property type="match status" value="1"/>
</dbReference>
<comment type="caution">
    <text evidence="1">The sequence shown here is derived from an EMBL/GenBank/DDBJ whole genome shotgun (WGS) entry which is preliminary data.</text>
</comment>
<dbReference type="PROSITE" id="PS50948">
    <property type="entry name" value="PAN"/>
    <property type="match status" value="1"/>
</dbReference>
<dbReference type="InterPro" id="IPR002181">
    <property type="entry name" value="Fibrinogen_a/b/g_C_dom"/>
</dbReference>
<accession>A0A6S7HMF1</accession>
<evidence type="ECO:0000313" key="2">
    <source>
        <dbReference type="Proteomes" id="UP001152795"/>
    </source>
</evidence>
<dbReference type="InterPro" id="IPR050373">
    <property type="entry name" value="Fibrinogen_C-term_domain"/>
</dbReference>
<dbReference type="EMBL" id="CACRXK020005719">
    <property type="protein sequence ID" value="CAB4007175.1"/>
    <property type="molecule type" value="Genomic_DNA"/>
</dbReference>
<dbReference type="InterPro" id="IPR036056">
    <property type="entry name" value="Fibrinogen-like_C"/>
</dbReference>
<gene>
    <name evidence="1" type="ORF">PACLA_8A035631</name>
</gene>
<dbReference type="Pfam" id="PF00024">
    <property type="entry name" value="PAN_1"/>
    <property type="match status" value="1"/>
</dbReference>
<dbReference type="PROSITE" id="PS51406">
    <property type="entry name" value="FIBRINOGEN_C_2"/>
    <property type="match status" value="1"/>
</dbReference>
<dbReference type="OrthoDB" id="5958745at2759"/>
<dbReference type="Gene3D" id="3.50.4.10">
    <property type="entry name" value="Hepatocyte Growth Factor"/>
    <property type="match status" value="1"/>
</dbReference>
<dbReference type="InterPro" id="IPR014716">
    <property type="entry name" value="Fibrinogen_a/b/g_C_1"/>
</dbReference>
<dbReference type="Pfam" id="PF00147">
    <property type="entry name" value="Fibrinogen_C"/>
    <property type="match status" value="1"/>
</dbReference>
<dbReference type="SUPFAM" id="SSF57414">
    <property type="entry name" value="Hairpin loop containing domain-like"/>
    <property type="match status" value="1"/>
</dbReference>
<dbReference type="Gene3D" id="3.90.215.10">
    <property type="entry name" value="Gamma Fibrinogen, chain A, domain 1"/>
    <property type="match status" value="1"/>
</dbReference>
<dbReference type="Proteomes" id="UP001152795">
    <property type="component" value="Unassembled WGS sequence"/>
</dbReference>
<dbReference type="SMART" id="SM00186">
    <property type="entry name" value="FBG"/>
    <property type="match status" value="1"/>
</dbReference>
<dbReference type="AlphaFoldDB" id="A0A6S7HMF1"/>
<keyword evidence="2" id="KW-1185">Reference proteome</keyword>
<feature type="non-terminal residue" evidence="1">
    <location>
        <position position="1"/>
    </location>
</feature>
<sequence>KIQRKRQICEFLLIECFQSEYDVGSRRGLFHHTFATSLIACIGVNFGNLQFSALKCVVQIVHVRLQKCYRLYGHVISEHNTLNFLKCSLYCLRKPSHCKSINYKARKHKHPSNNCQLNNATKTAHPQNLLPNKNYDYYEPLTVQKEIQKQEPVNYGMITSNTFIRSRLGEQNVVMTCTNQASQPPGFTQSTQMAMELFVVVVIWKPYTITIFQRRVDGSEDFYRNWTDYKTGFGNLSGEFWLGLDKIHRLSASGQNILRVDLESFENERAYAVYESFSMGNESEVYILNVGNYSG</sequence>
<dbReference type="PANTHER" id="PTHR19143">
    <property type="entry name" value="FIBRINOGEN/TENASCIN/ANGIOPOEITIN"/>
    <property type="match status" value="1"/>
</dbReference>
<name>A0A6S7HMF1_PARCT</name>
<dbReference type="GO" id="GO:0005615">
    <property type="term" value="C:extracellular space"/>
    <property type="evidence" value="ECO:0007669"/>
    <property type="project" value="TreeGrafter"/>
</dbReference>
<dbReference type="InterPro" id="IPR003609">
    <property type="entry name" value="Pan_app"/>
</dbReference>
<proteinExistence type="predicted"/>
<reference evidence="1" key="1">
    <citation type="submission" date="2020-04" db="EMBL/GenBank/DDBJ databases">
        <authorList>
            <person name="Alioto T."/>
            <person name="Alioto T."/>
            <person name="Gomez Garrido J."/>
        </authorList>
    </citation>
    <scope>NUCLEOTIDE SEQUENCE</scope>
    <source>
        <strain evidence="1">A484AB</strain>
    </source>
</reference>